<feature type="compositionally biased region" description="Basic residues" evidence="1">
    <location>
        <begin position="352"/>
        <end position="372"/>
    </location>
</feature>
<sequence>MNNLPGFSSFRMLPFGALGRWRRALSKTINTQGVGQSPVSAILSTYRSVRSRLMRKMSVAMMQRRSNLSFLEKRPINLQSNAAVGYARLPVTMRHYPKTRAQKRSSVDYFPLMMPTSNVWASFHAHRTYATLGERFERNKVVKRPKTLIDRPLVPTLAFEQPESETNVGAALPEESVMPGNKMSHMLKFLRENAKPTGKGDEKSEKLQTPTLPIMHILDKKDQLARTHTAHSSSPVARPLQPGALAKPSARPQSGSAKYLLLQKLTTPEMSFLKATKNASKYLETYETRLRASRQSQPLKLRLPEALQDDSLTLKTPTVKRSQLSYRSTYKPRFKPSSDSRSPSAMQMPGIKAHKISMPHRSTRTSKKHKYPMKPNSEQDRQNAGDEHKERDDLNNLLGDLLNQSSSKQQVGAIEFNKTAPLFKLVTTSMEGRSKLHTRAFEKQLETPPLYRGPPIRQRSQSTGVTRRAIILGQKAAVRAKSIMENKLSLLLKADKQYQDEEDDDEDNEENH</sequence>
<protein>
    <submittedName>
        <fullName evidence="3">Uncharacterized protein LOC108619454</fullName>
    </submittedName>
</protein>
<feature type="compositionally biased region" description="Basic and acidic residues" evidence="1">
    <location>
        <begin position="377"/>
        <end position="391"/>
    </location>
</feature>
<reference evidence="3" key="3">
    <citation type="submission" date="2025-08" db="UniProtKB">
        <authorList>
            <consortium name="RefSeq"/>
        </authorList>
    </citation>
    <scope>IDENTIFICATION</scope>
    <source>
        <tissue evidence="3">Whole organism</tissue>
    </source>
</reference>
<feature type="region of interest" description="Disordered" evidence="1">
    <location>
        <begin position="223"/>
        <end position="254"/>
    </location>
</feature>
<accession>A0ABM1PWE5</accession>
<dbReference type="GeneID" id="108619454"/>
<name>A0ABM1PWE5_DROAR</name>
<reference evidence="2" key="1">
    <citation type="journal article" date="1997" name="Nucleic Acids Res.">
        <title>tRNAscan-SE: a program for improved detection of transfer RNA genes in genomic sequence.</title>
        <authorList>
            <person name="Lowe T.M."/>
            <person name="Eddy S.R."/>
        </authorList>
    </citation>
    <scope>NUCLEOTIDE SEQUENCE [LARGE SCALE GENOMIC DNA]</scope>
</reference>
<proteinExistence type="predicted"/>
<evidence type="ECO:0000313" key="3">
    <source>
        <dbReference type="RefSeq" id="XP_017871531.1"/>
    </source>
</evidence>
<reference evidence="2" key="2">
    <citation type="journal article" date="2016" name="G3 (Bethesda)">
        <title>Genome Evolution in Three Species of Cactophilic Drosophila.</title>
        <authorList>
            <person name="Sanchez-Flores A."/>
            <person name="Penazola F."/>
            <person name="Carpinteyro-Ponce J."/>
            <person name="Nazario-Yepiz N."/>
            <person name="Abreu-Goodger C."/>
            <person name="Machado C.A."/>
            <person name="Markow T.A."/>
        </authorList>
    </citation>
    <scope>NUCLEOTIDE SEQUENCE [LARGE SCALE GENOMIC DNA]</scope>
</reference>
<keyword evidence="2" id="KW-1185">Reference proteome</keyword>
<evidence type="ECO:0000256" key="1">
    <source>
        <dbReference type="SAM" id="MobiDB-lite"/>
    </source>
</evidence>
<gene>
    <name evidence="3" type="primary">LOC108619454</name>
</gene>
<dbReference type="Proteomes" id="UP000694904">
    <property type="component" value="Chromosome X"/>
</dbReference>
<dbReference type="RefSeq" id="XP_017871531.1">
    <property type="nucleotide sequence ID" value="XM_018016042.1"/>
</dbReference>
<feature type="region of interest" description="Disordered" evidence="1">
    <location>
        <begin position="318"/>
        <end position="391"/>
    </location>
</feature>
<organism evidence="2 3">
    <name type="scientific">Drosophila arizonae</name>
    <name type="common">Fruit fly</name>
    <dbReference type="NCBI Taxonomy" id="7263"/>
    <lineage>
        <taxon>Eukaryota</taxon>
        <taxon>Metazoa</taxon>
        <taxon>Ecdysozoa</taxon>
        <taxon>Arthropoda</taxon>
        <taxon>Hexapoda</taxon>
        <taxon>Insecta</taxon>
        <taxon>Pterygota</taxon>
        <taxon>Neoptera</taxon>
        <taxon>Endopterygota</taxon>
        <taxon>Diptera</taxon>
        <taxon>Brachycera</taxon>
        <taxon>Muscomorpha</taxon>
        <taxon>Ephydroidea</taxon>
        <taxon>Drosophilidae</taxon>
        <taxon>Drosophila</taxon>
    </lineage>
</organism>
<feature type="compositionally biased region" description="Polar residues" evidence="1">
    <location>
        <begin position="318"/>
        <end position="328"/>
    </location>
</feature>
<evidence type="ECO:0000313" key="2">
    <source>
        <dbReference type="Proteomes" id="UP000694904"/>
    </source>
</evidence>